<keyword evidence="4" id="KW-0535">Nitrogen fixation</keyword>
<evidence type="ECO:0000256" key="2">
    <source>
        <dbReference type="ARBA" id="ARBA00023125"/>
    </source>
</evidence>
<feature type="domain" description="Cyclic nucleotide-binding" evidence="5">
    <location>
        <begin position="33"/>
        <end position="81"/>
    </location>
</feature>
<dbReference type="SMART" id="SM00419">
    <property type="entry name" value="HTH_CRP"/>
    <property type="match status" value="1"/>
</dbReference>
<dbReference type="InterPro" id="IPR036388">
    <property type="entry name" value="WH-like_DNA-bd_sf"/>
</dbReference>
<dbReference type="RefSeq" id="WP_161140328.1">
    <property type="nucleotide sequence ID" value="NZ_SPKJ01000026.1"/>
</dbReference>
<dbReference type="GO" id="GO:0003677">
    <property type="term" value="F:DNA binding"/>
    <property type="evidence" value="ECO:0007669"/>
    <property type="project" value="UniProtKB-KW"/>
</dbReference>
<dbReference type="Gene3D" id="2.60.120.10">
    <property type="entry name" value="Jelly Rolls"/>
    <property type="match status" value="1"/>
</dbReference>
<protein>
    <submittedName>
        <fullName evidence="7">Cyclic nucleotide-binding domain-containing protein</fullName>
    </submittedName>
</protein>
<dbReference type="InterPro" id="IPR012318">
    <property type="entry name" value="HTH_CRP"/>
</dbReference>
<dbReference type="InterPro" id="IPR014710">
    <property type="entry name" value="RmlC-like_jellyroll"/>
</dbReference>
<dbReference type="PRINTS" id="PR00034">
    <property type="entry name" value="HTHCRP"/>
</dbReference>
<evidence type="ECO:0000313" key="8">
    <source>
        <dbReference type="Proteomes" id="UP000773614"/>
    </source>
</evidence>
<dbReference type="InterPro" id="IPR000595">
    <property type="entry name" value="cNMP-bd_dom"/>
</dbReference>
<dbReference type="SUPFAM" id="SSF51206">
    <property type="entry name" value="cAMP-binding domain-like"/>
    <property type="match status" value="1"/>
</dbReference>
<keyword evidence="3" id="KW-0804">Transcription</keyword>
<dbReference type="Gene3D" id="1.10.10.10">
    <property type="entry name" value="Winged helix-like DNA-binding domain superfamily/Winged helix DNA-binding domain"/>
    <property type="match status" value="1"/>
</dbReference>
<dbReference type="OrthoDB" id="667966at2"/>
<reference evidence="7" key="1">
    <citation type="submission" date="2019-03" db="EMBL/GenBank/DDBJ databases">
        <title>Afifella sp. nov., isolated from activated sludge.</title>
        <authorList>
            <person name="Li Q."/>
            <person name="Liu Y."/>
        </authorList>
    </citation>
    <scope>NUCLEOTIDE SEQUENCE</scope>
    <source>
        <strain evidence="7">L72</strain>
    </source>
</reference>
<evidence type="ECO:0000259" key="6">
    <source>
        <dbReference type="PROSITE" id="PS51063"/>
    </source>
</evidence>
<dbReference type="CDD" id="cd00092">
    <property type="entry name" value="HTH_CRP"/>
    <property type="match status" value="1"/>
</dbReference>
<organism evidence="7 8">
    <name type="scientific">Propylenella binzhouense</name>
    <dbReference type="NCBI Taxonomy" id="2555902"/>
    <lineage>
        <taxon>Bacteria</taxon>
        <taxon>Pseudomonadati</taxon>
        <taxon>Pseudomonadota</taxon>
        <taxon>Alphaproteobacteria</taxon>
        <taxon>Hyphomicrobiales</taxon>
        <taxon>Propylenellaceae</taxon>
        <taxon>Propylenella</taxon>
    </lineage>
</organism>
<dbReference type="Pfam" id="PF13545">
    <property type="entry name" value="HTH_Crp_2"/>
    <property type="match status" value="1"/>
</dbReference>
<dbReference type="InterPro" id="IPR036390">
    <property type="entry name" value="WH_DNA-bd_sf"/>
</dbReference>
<dbReference type="SMART" id="SM00100">
    <property type="entry name" value="cNMP"/>
    <property type="match status" value="1"/>
</dbReference>
<proteinExistence type="predicted"/>
<dbReference type="FunFam" id="1.10.10.10:FF:000028">
    <property type="entry name" value="Fumarate/nitrate reduction transcriptional regulator Fnr"/>
    <property type="match status" value="1"/>
</dbReference>
<dbReference type="PANTHER" id="PTHR24567">
    <property type="entry name" value="CRP FAMILY TRANSCRIPTIONAL REGULATORY PROTEIN"/>
    <property type="match status" value="1"/>
</dbReference>
<accession>A0A964WTF6</accession>
<dbReference type="PANTHER" id="PTHR24567:SF75">
    <property type="entry name" value="FUMARATE AND NITRATE REDUCTION REGULATORY PROTEIN"/>
    <property type="match status" value="1"/>
</dbReference>
<keyword evidence="2" id="KW-0238">DNA-binding</keyword>
<sequence length="239" mass="26248">MSTTISPLSAHRNTSNGIADIRDLTRGQPIESLDAGEALAWQGDKATDIFEICGGALRLCRILPDGRRAILRFVFAGEFLGLAEGEDFPWTAEAINPVTFRRLRRSRFAAAVEQSPALNRAHVALICEELSAAHEQMILLGRKNAEERVASFLVAMMRRAGLDDVSGDVFDLPMTRLDMADYLGLTIETVSRIMSKLSRQGLIAARGRHQICGRNAGALRAIAEVDEEMCARPLMRRAA</sequence>
<dbReference type="PROSITE" id="PS50042">
    <property type="entry name" value="CNMP_BINDING_3"/>
    <property type="match status" value="1"/>
</dbReference>
<name>A0A964WTF6_9HYPH</name>
<dbReference type="GO" id="GO:0003700">
    <property type="term" value="F:DNA-binding transcription factor activity"/>
    <property type="evidence" value="ECO:0007669"/>
    <property type="project" value="InterPro"/>
</dbReference>
<evidence type="ECO:0000313" key="7">
    <source>
        <dbReference type="EMBL" id="MYZ47977.1"/>
    </source>
</evidence>
<gene>
    <name evidence="7" type="ORF">E4O86_09670</name>
</gene>
<keyword evidence="8" id="KW-1185">Reference proteome</keyword>
<dbReference type="InterPro" id="IPR018490">
    <property type="entry name" value="cNMP-bd_dom_sf"/>
</dbReference>
<dbReference type="AlphaFoldDB" id="A0A964WTF6"/>
<dbReference type="SUPFAM" id="SSF46785">
    <property type="entry name" value="Winged helix' DNA-binding domain"/>
    <property type="match status" value="1"/>
</dbReference>
<evidence type="ECO:0000256" key="3">
    <source>
        <dbReference type="ARBA" id="ARBA00023163"/>
    </source>
</evidence>
<dbReference type="CDD" id="cd00038">
    <property type="entry name" value="CAP_ED"/>
    <property type="match status" value="1"/>
</dbReference>
<dbReference type="PROSITE" id="PS51063">
    <property type="entry name" value="HTH_CRP_2"/>
    <property type="match status" value="1"/>
</dbReference>
<evidence type="ECO:0000256" key="1">
    <source>
        <dbReference type="ARBA" id="ARBA00023015"/>
    </source>
</evidence>
<dbReference type="InterPro" id="IPR018335">
    <property type="entry name" value="Tscrpt_reg_HTH_Crp-type_CS"/>
</dbReference>
<keyword evidence="1" id="KW-0805">Transcription regulation</keyword>
<dbReference type="PROSITE" id="PS00042">
    <property type="entry name" value="HTH_CRP_1"/>
    <property type="match status" value="1"/>
</dbReference>
<dbReference type="Proteomes" id="UP000773614">
    <property type="component" value="Unassembled WGS sequence"/>
</dbReference>
<evidence type="ECO:0000259" key="5">
    <source>
        <dbReference type="PROSITE" id="PS50042"/>
    </source>
</evidence>
<dbReference type="GO" id="GO:0005829">
    <property type="term" value="C:cytosol"/>
    <property type="evidence" value="ECO:0007669"/>
    <property type="project" value="TreeGrafter"/>
</dbReference>
<feature type="domain" description="HTH crp-type" evidence="6">
    <location>
        <begin position="143"/>
        <end position="217"/>
    </location>
</feature>
<dbReference type="EMBL" id="SPKJ01000026">
    <property type="protein sequence ID" value="MYZ47977.1"/>
    <property type="molecule type" value="Genomic_DNA"/>
</dbReference>
<dbReference type="InterPro" id="IPR050397">
    <property type="entry name" value="Env_Response_Regulators"/>
</dbReference>
<evidence type="ECO:0000256" key="4">
    <source>
        <dbReference type="ARBA" id="ARBA00023231"/>
    </source>
</evidence>
<dbReference type="Pfam" id="PF00027">
    <property type="entry name" value="cNMP_binding"/>
    <property type="match status" value="1"/>
</dbReference>
<comment type="caution">
    <text evidence="7">The sequence shown here is derived from an EMBL/GenBank/DDBJ whole genome shotgun (WGS) entry which is preliminary data.</text>
</comment>